<reference evidence="2" key="1">
    <citation type="submission" date="2020-12" db="EMBL/GenBank/DDBJ databases">
        <title>Methylobrevis albus sp. nov., isolated from fresh water lack sediment.</title>
        <authorList>
            <person name="Zou Q."/>
        </authorList>
    </citation>
    <scope>NUCLEOTIDE SEQUENCE</scope>
    <source>
        <strain evidence="2">L22</strain>
    </source>
</reference>
<dbReference type="PANTHER" id="PTHR30399:SF1">
    <property type="entry name" value="UTP PYROPHOSPHATASE"/>
    <property type="match status" value="1"/>
</dbReference>
<dbReference type="Gene3D" id="3.30.2010.10">
    <property type="entry name" value="Metalloproteases ('zincins'), catalytic domain"/>
    <property type="match status" value="1"/>
</dbReference>
<dbReference type="AlphaFoldDB" id="A0A931I3E0"/>
<dbReference type="CDD" id="cd07344">
    <property type="entry name" value="M48_yhfN_like"/>
    <property type="match status" value="1"/>
</dbReference>
<evidence type="ECO:0000259" key="1">
    <source>
        <dbReference type="Pfam" id="PF01863"/>
    </source>
</evidence>
<name>A0A931I3E0_9HYPH</name>
<feature type="domain" description="YgjP-like metallopeptidase" evidence="1">
    <location>
        <begin position="49"/>
        <end position="247"/>
    </location>
</feature>
<dbReference type="Proteomes" id="UP000631694">
    <property type="component" value="Unassembled WGS sequence"/>
</dbReference>
<dbReference type="RefSeq" id="WP_197311810.1">
    <property type="nucleotide sequence ID" value="NZ_JADZLT010000051.1"/>
</dbReference>
<dbReference type="Pfam" id="PF01863">
    <property type="entry name" value="YgjP-like"/>
    <property type="match status" value="1"/>
</dbReference>
<gene>
    <name evidence="2" type="ORF">I5731_12885</name>
</gene>
<evidence type="ECO:0000313" key="3">
    <source>
        <dbReference type="Proteomes" id="UP000631694"/>
    </source>
</evidence>
<proteinExistence type="predicted"/>
<dbReference type="InterPro" id="IPR053136">
    <property type="entry name" value="UTP_pyrophosphatase-like"/>
</dbReference>
<dbReference type="PANTHER" id="PTHR30399">
    <property type="entry name" value="UNCHARACTERIZED PROTEIN YGJP"/>
    <property type="match status" value="1"/>
</dbReference>
<keyword evidence="3" id="KW-1185">Reference proteome</keyword>
<sequence>MTRALPRLIARLRRPAPPRAALPASLAVEIGGAAVEVALRVNPRARAYTLRLKPPAHEPVLTLPSNGTLGQARAFLDRHRDWLGRHLAAKPARVAFVPGALVPLRGEPHRLVASGRLRGTVAAGIAEDGPILTVPGDAGTLDRRVHDFLRKAARADLEAAVARHAAALGKRPRKLTLRDTVSRWGSCSSAGDLSFSWRLILAPGFVLDYLAAHEVAHLAEMNHGPDFWRHCVRLCPRTEEARAWLKANGAALHRYGA</sequence>
<dbReference type="InterPro" id="IPR002725">
    <property type="entry name" value="YgjP-like_metallopeptidase"/>
</dbReference>
<organism evidence="2 3">
    <name type="scientific">Methylobrevis albus</name>
    <dbReference type="NCBI Taxonomy" id="2793297"/>
    <lineage>
        <taxon>Bacteria</taxon>
        <taxon>Pseudomonadati</taxon>
        <taxon>Pseudomonadota</taxon>
        <taxon>Alphaproteobacteria</taxon>
        <taxon>Hyphomicrobiales</taxon>
        <taxon>Pleomorphomonadaceae</taxon>
        <taxon>Methylobrevis</taxon>
    </lineage>
</organism>
<accession>A0A931I3E0</accession>
<evidence type="ECO:0000313" key="2">
    <source>
        <dbReference type="EMBL" id="MBH0238724.1"/>
    </source>
</evidence>
<comment type="caution">
    <text evidence="2">The sequence shown here is derived from an EMBL/GenBank/DDBJ whole genome shotgun (WGS) entry which is preliminary data.</text>
</comment>
<protein>
    <submittedName>
        <fullName evidence="2">M48 family metallopeptidase</fullName>
    </submittedName>
</protein>
<dbReference type="EMBL" id="JADZLT010000051">
    <property type="protein sequence ID" value="MBH0238724.1"/>
    <property type="molecule type" value="Genomic_DNA"/>
</dbReference>